<dbReference type="InterPro" id="IPR009784">
    <property type="entry name" value="DUF1349"/>
</dbReference>
<dbReference type="InParanoid" id="A0A2K1QSC8"/>
<protein>
    <submittedName>
        <fullName evidence="1">Hybrid signal transduction histidine kinase K</fullName>
    </submittedName>
</protein>
<dbReference type="PANTHER" id="PTHR35332:SF2">
    <property type="entry name" value="REGULATION OF ENOLASE PROTEIN 1"/>
    <property type="match status" value="1"/>
</dbReference>
<dbReference type="EMBL" id="NKHZ01000047">
    <property type="protein sequence ID" value="PNS17996.1"/>
    <property type="molecule type" value="Genomic_DNA"/>
</dbReference>
<organism evidence="1 2">
    <name type="scientific">Sphaceloma murrayae</name>
    <dbReference type="NCBI Taxonomy" id="2082308"/>
    <lineage>
        <taxon>Eukaryota</taxon>
        <taxon>Fungi</taxon>
        <taxon>Dikarya</taxon>
        <taxon>Ascomycota</taxon>
        <taxon>Pezizomycotina</taxon>
        <taxon>Dothideomycetes</taxon>
        <taxon>Dothideomycetidae</taxon>
        <taxon>Myriangiales</taxon>
        <taxon>Elsinoaceae</taxon>
        <taxon>Sphaceloma</taxon>
    </lineage>
</organism>
<gene>
    <name evidence="1" type="ORF">CAC42_3955</name>
</gene>
<dbReference type="PANTHER" id="PTHR35332">
    <property type="entry name" value="REGULATION OF ENOLASE PROTEIN 1"/>
    <property type="match status" value="1"/>
</dbReference>
<evidence type="ECO:0000313" key="1">
    <source>
        <dbReference type="EMBL" id="PNS17996.1"/>
    </source>
</evidence>
<sequence>MTWSSHAYSSPLPDLTTSFSLTIPSSTDVWAKPPSRNAFNAPFIYQTLRLSQLTSVQITVTASWTQQYDQGGIMVVVPSKTSQPDRWVKSGVELLDGVARVGTVARDIWADWSLHPVVHGDGKTATVLFENKTGDALWVYLIGEDGKRHPLREVTWWAGLDGEQEVQVGVYGAKPSTEGKLKVEYRHLEIVKS</sequence>
<evidence type="ECO:0000313" key="2">
    <source>
        <dbReference type="Proteomes" id="UP000243797"/>
    </source>
</evidence>
<dbReference type="STRING" id="2082308.A0A2K1QSC8"/>
<keyword evidence="1" id="KW-0418">Kinase</keyword>
<reference evidence="1 2" key="1">
    <citation type="submission" date="2017-06" db="EMBL/GenBank/DDBJ databases">
        <title>Draft genome sequence of a variant of Elsinoe murrayae.</title>
        <authorList>
            <person name="Cheng Q."/>
        </authorList>
    </citation>
    <scope>NUCLEOTIDE SEQUENCE [LARGE SCALE GENOMIC DNA]</scope>
    <source>
        <strain evidence="1 2">CQ-2017a</strain>
    </source>
</reference>
<dbReference type="OrthoDB" id="42525at2759"/>
<dbReference type="Gene3D" id="2.60.120.200">
    <property type="match status" value="1"/>
</dbReference>
<proteinExistence type="predicted"/>
<accession>A0A2K1QSC8</accession>
<dbReference type="GO" id="GO:0016301">
    <property type="term" value="F:kinase activity"/>
    <property type="evidence" value="ECO:0007669"/>
    <property type="project" value="UniProtKB-KW"/>
</dbReference>
<dbReference type="AlphaFoldDB" id="A0A2K1QSC8"/>
<keyword evidence="2" id="KW-1185">Reference proteome</keyword>
<dbReference type="Pfam" id="PF07081">
    <property type="entry name" value="DUF1349"/>
    <property type="match status" value="1"/>
</dbReference>
<comment type="caution">
    <text evidence="1">The sequence shown here is derived from an EMBL/GenBank/DDBJ whole genome shotgun (WGS) entry which is preliminary data.</text>
</comment>
<dbReference type="Proteomes" id="UP000243797">
    <property type="component" value="Unassembled WGS sequence"/>
</dbReference>
<name>A0A2K1QSC8_9PEZI</name>
<keyword evidence="1" id="KW-0808">Transferase</keyword>